<dbReference type="AlphaFoldDB" id="A8NY11"/>
<dbReference type="InParanoid" id="A8NY11"/>
<dbReference type="VEuPathDB" id="FungiDB:CC1G_00463"/>
<dbReference type="STRING" id="240176.A8NY11"/>
<keyword evidence="2" id="KW-0472">Membrane</keyword>
<dbReference type="KEGG" id="cci:CC1G_00463"/>
<accession>A8NY11</accession>
<feature type="compositionally biased region" description="Basic and acidic residues" evidence="1">
    <location>
        <begin position="46"/>
        <end position="61"/>
    </location>
</feature>
<dbReference type="RefSeq" id="XP_001837327.1">
    <property type="nucleotide sequence ID" value="XM_001837275.2"/>
</dbReference>
<comment type="caution">
    <text evidence="3">The sequence shown here is derived from an EMBL/GenBank/DDBJ whole genome shotgun (WGS) entry which is preliminary data.</text>
</comment>
<dbReference type="OMA" id="TMGIRNM"/>
<dbReference type="eggNOG" id="ENOG502QW4F">
    <property type="taxonomic scope" value="Eukaryota"/>
</dbReference>
<feature type="transmembrane region" description="Helical" evidence="2">
    <location>
        <begin position="12"/>
        <end position="30"/>
    </location>
</feature>
<sequence length="476" mass="54602">MDSLFLERRYWHLDLVLGFIALVLACAIYFQQQRPSRRGVAPTGHSNRESEKHRNTGDREYGEWQPRRFRYPQITPITTPLEAIKPIPYRPYRPGAYNITMGIKPLPWDEWIELDSDYQRYHDVRKHRIETRRENAIAVLTDEHNSIVRGGALAAIELVHELAAFIAARYPCNFVISRHERQALDDLKPDSITLPQRASSTSRYCDWGWDGACPIKSITCVSSGITYELPLHVEDGDGAPERALEIAALLVQEDLAVMIEGQDGKYYLQAGAVCIPGTWRPKTKFGLPLDEIHTTGDVPRYREKLQASMERFFRRMEVDKAVVRNNYFFQVVRSEEKKSQEQDPEELGWSRTGIGPEEEEFNSTKGGPDLPARPTVDELRFRTERQTLRRLGVSGAIVFTIRTYMTAVRDLVEEKGAAERLLAAVNGWPEDVKEYKGVYRGEWWPVLVEFLTDKKRDEGGHRTDGKRSDAGDFCIS</sequence>
<name>A8NY11_COPC7</name>
<evidence type="ECO:0000313" key="4">
    <source>
        <dbReference type="Proteomes" id="UP000001861"/>
    </source>
</evidence>
<dbReference type="EMBL" id="AACS02000005">
    <property type="protein sequence ID" value="EAU84944.1"/>
    <property type="molecule type" value="Genomic_DNA"/>
</dbReference>
<dbReference type="OrthoDB" id="497541at2759"/>
<dbReference type="Proteomes" id="UP000001861">
    <property type="component" value="Unassembled WGS sequence"/>
</dbReference>
<feature type="region of interest" description="Disordered" evidence="1">
    <location>
        <begin position="339"/>
        <end position="374"/>
    </location>
</feature>
<protein>
    <submittedName>
        <fullName evidence="3">Uncharacterized protein</fullName>
    </submittedName>
</protein>
<reference evidence="3 4" key="1">
    <citation type="journal article" date="2010" name="Proc. Natl. Acad. Sci. U.S.A.">
        <title>Insights into evolution of multicellular fungi from the assembled chromosomes of the mushroom Coprinopsis cinerea (Coprinus cinereus).</title>
        <authorList>
            <person name="Stajich J.E."/>
            <person name="Wilke S.K."/>
            <person name="Ahren D."/>
            <person name="Au C.H."/>
            <person name="Birren B.W."/>
            <person name="Borodovsky M."/>
            <person name="Burns C."/>
            <person name="Canback B."/>
            <person name="Casselton L.A."/>
            <person name="Cheng C.K."/>
            <person name="Deng J."/>
            <person name="Dietrich F.S."/>
            <person name="Fargo D.C."/>
            <person name="Farman M.L."/>
            <person name="Gathman A.C."/>
            <person name="Goldberg J."/>
            <person name="Guigo R."/>
            <person name="Hoegger P.J."/>
            <person name="Hooker J.B."/>
            <person name="Huggins A."/>
            <person name="James T.Y."/>
            <person name="Kamada T."/>
            <person name="Kilaru S."/>
            <person name="Kodira C."/>
            <person name="Kues U."/>
            <person name="Kupfer D."/>
            <person name="Kwan H.S."/>
            <person name="Lomsadze A."/>
            <person name="Li W."/>
            <person name="Lilly W.W."/>
            <person name="Ma L.J."/>
            <person name="Mackey A.J."/>
            <person name="Manning G."/>
            <person name="Martin F."/>
            <person name="Muraguchi H."/>
            <person name="Natvig D.O."/>
            <person name="Palmerini H."/>
            <person name="Ramesh M.A."/>
            <person name="Rehmeyer C.J."/>
            <person name="Roe B.A."/>
            <person name="Shenoy N."/>
            <person name="Stanke M."/>
            <person name="Ter-Hovhannisyan V."/>
            <person name="Tunlid A."/>
            <person name="Velagapudi R."/>
            <person name="Vision T.J."/>
            <person name="Zeng Q."/>
            <person name="Zolan M.E."/>
            <person name="Pukkila P.J."/>
        </authorList>
    </citation>
    <scope>NUCLEOTIDE SEQUENCE [LARGE SCALE GENOMIC DNA]</scope>
    <source>
        <strain evidence="4">Okayama-7 / 130 / ATCC MYA-4618 / FGSC 9003</strain>
    </source>
</reference>
<organism evidence="3 4">
    <name type="scientific">Coprinopsis cinerea (strain Okayama-7 / 130 / ATCC MYA-4618 / FGSC 9003)</name>
    <name type="common">Inky cap fungus</name>
    <name type="synonym">Hormographiella aspergillata</name>
    <dbReference type="NCBI Taxonomy" id="240176"/>
    <lineage>
        <taxon>Eukaryota</taxon>
        <taxon>Fungi</taxon>
        <taxon>Dikarya</taxon>
        <taxon>Basidiomycota</taxon>
        <taxon>Agaricomycotina</taxon>
        <taxon>Agaricomycetes</taxon>
        <taxon>Agaricomycetidae</taxon>
        <taxon>Agaricales</taxon>
        <taxon>Agaricineae</taxon>
        <taxon>Psathyrellaceae</taxon>
        <taxon>Coprinopsis</taxon>
    </lineage>
</organism>
<evidence type="ECO:0000313" key="3">
    <source>
        <dbReference type="EMBL" id="EAU84944.1"/>
    </source>
</evidence>
<evidence type="ECO:0000256" key="2">
    <source>
        <dbReference type="SAM" id="Phobius"/>
    </source>
</evidence>
<keyword evidence="2" id="KW-0812">Transmembrane</keyword>
<proteinExistence type="predicted"/>
<feature type="region of interest" description="Disordered" evidence="1">
    <location>
        <begin position="457"/>
        <end position="476"/>
    </location>
</feature>
<gene>
    <name evidence="3" type="ORF">CC1G_00463</name>
</gene>
<dbReference type="GeneID" id="6013884"/>
<keyword evidence="4" id="KW-1185">Reference proteome</keyword>
<feature type="compositionally biased region" description="Basic and acidic residues" evidence="1">
    <location>
        <begin position="457"/>
        <end position="470"/>
    </location>
</feature>
<keyword evidence="2" id="KW-1133">Transmembrane helix</keyword>
<dbReference type="InterPro" id="IPR021848">
    <property type="entry name" value="HODM_asu-like"/>
</dbReference>
<evidence type="ECO:0000256" key="1">
    <source>
        <dbReference type="SAM" id="MobiDB-lite"/>
    </source>
</evidence>
<feature type="region of interest" description="Disordered" evidence="1">
    <location>
        <begin position="37"/>
        <end position="61"/>
    </location>
</feature>
<dbReference type="Pfam" id="PF11927">
    <property type="entry name" value="HODM_asu-like"/>
    <property type="match status" value="1"/>
</dbReference>